<gene>
    <name evidence="1" type="ORF">MRB53_034924</name>
</gene>
<evidence type="ECO:0000313" key="1">
    <source>
        <dbReference type="EMBL" id="KAJ8615552.1"/>
    </source>
</evidence>
<reference evidence="1 2" key="1">
    <citation type="journal article" date="2022" name="Hortic Res">
        <title>A haplotype resolved chromosomal level avocado genome allows analysis of novel avocado genes.</title>
        <authorList>
            <person name="Nath O."/>
            <person name="Fletcher S.J."/>
            <person name="Hayward A."/>
            <person name="Shaw L.M."/>
            <person name="Masouleh A.K."/>
            <person name="Furtado A."/>
            <person name="Henry R.J."/>
            <person name="Mitter N."/>
        </authorList>
    </citation>
    <scope>NUCLEOTIDE SEQUENCE [LARGE SCALE GENOMIC DNA]</scope>
    <source>
        <strain evidence="2">cv. Hass</strain>
    </source>
</reference>
<comment type="caution">
    <text evidence="1">The sequence shown here is derived from an EMBL/GenBank/DDBJ whole genome shotgun (WGS) entry which is preliminary data.</text>
</comment>
<dbReference type="Proteomes" id="UP001234297">
    <property type="component" value="Chromosome 12"/>
</dbReference>
<protein>
    <submittedName>
        <fullName evidence="1">Uncharacterized protein</fullName>
    </submittedName>
</protein>
<dbReference type="EMBL" id="CM056820">
    <property type="protein sequence ID" value="KAJ8615552.1"/>
    <property type="molecule type" value="Genomic_DNA"/>
</dbReference>
<accession>A0ACC2K370</accession>
<keyword evidence="2" id="KW-1185">Reference proteome</keyword>
<organism evidence="1 2">
    <name type="scientific">Persea americana</name>
    <name type="common">Avocado</name>
    <dbReference type="NCBI Taxonomy" id="3435"/>
    <lineage>
        <taxon>Eukaryota</taxon>
        <taxon>Viridiplantae</taxon>
        <taxon>Streptophyta</taxon>
        <taxon>Embryophyta</taxon>
        <taxon>Tracheophyta</taxon>
        <taxon>Spermatophyta</taxon>
        <taxon>Magnoliopsida</taxon>
        <taxon>Magnoliidae</taxon>
        <taxon>Laurales</taxon>
        <taxon>Lauraceae</taxon>
        <taxon>Persea</taxon>
    </lineage>
</organism>
<name>A0ACC2K370_PERAE</name>
<proteinExistence type="predicted"/>
<evidence type="ECO:0000313" key="2">
    <source>
        <dbReference type="Proteomes" id="UP001234297"/>
    </source>
</evidence>
<sequence>MNIDVKINDEDKALLLLNSLPDSYDHFVHTLINGKAEVKYDVVSVALMNNEYRKKDKQAHKDSSSDALTEESKANGKSKQVEFDVIPVKLDGDYMNEEETPVDVIPVELEGDDTGEEETPA</sequence>